<keyword evidence="4" id="KW-0472">Membrane</keyword>
<dbReference type="CDD" id="cd02947">
    <property type="entry name" value="TRX_family"/>
    <property type="match status" value="1"/>
</dbReference>
<dbReference type="PROSITE" id="PS51352">
    <property type="entry name" value="THIOREDOXIN_2"/>
    <property type="match status" value="1"/>
</dbReference>
<dbReference type="PANTHER" id="PTHR45663:SF11">
    <property type="entry name" value="GEO12009P1"/>
    <property type="match status" value="1"/>
</dbReference>
<evidence type="ECO:0000256" key="4">
    <source>
        <dbReference type="SAM" id="Phobius"/>
    </source>
</evidence>
<keyword evidence="3" id="KW-0676">Redox-active center</keyword>
<evidence type="ECO:0000256" key="1">
    <source>
        <dbReference type="ARBA" id="ARBA00008987"/>
    </source>
</evidence>
<dbReference type="InterPro" id="IPR036249">
    <property type="entry name" value="Thioredoxin-like_sf"/>
</dbReference>
<organism evidence="6 7">
    <name type="scientific">Tumebacillus lacus</name>
    <dbReference type="NCBI Taxonomy" id="2995335"/>
    <lineage>
        <taxon>Bacteria</taxon>
        <taxon>Bacillati</taxon>
        <taxon>Bacillota</taxon>
        <taxon>Bacilli</taxon>
        <taxon>Bacillales</taxon>
        <taxon>Alicyclobacillaceae</taxon>
        <taxon>Tumebacillus</taxon>
    </lineage>
</organism>
<keyword evidence="2" id="KW-1015">Disulfide bond</keyword>
<dbReference type="Pfam" id="PF00085">
    <property type="entry name" value="Thioredoxin"/>
    <property type="match status" value="1"/>
</dbReference>
<evidence type="ECO:0000313" key="6">
    <source>
        <dbReference type="EMBL" id="MCX7569793.1"/>
    </source>
</evidence>
<comment type="similarity">
    <text evidence="1">Belongs to the thioredoxin family.</text>
</comment>
<name>A0ABT3WYN7_9BACL</name>
<proteinExistence type="inferred from homology"/>
<dbReference type="Proteomes" id="UP001208017">
    <property type="component" value="Unassembled WGS sequence"/>
</dbReference>
<dbReference type="SUPFAM" id="SSF52833">
    <property type="entry name" value="Thioredoxin-like"/>
    <property type="match status" value="1"/>
</dbReference>
<comment type="caution">
    <text evidence="6">The sequence shown here is derived from an EMBL/GenBank/DDBJ whole genome shotgun (WGS) entry which is preliminary data.</text>
</comment>
<evidence type="ECO:0000313" key="7">
    <source>
        <dbReference type="Proteomes" id="UP001208017"/>
    </source>
</evidence>
<feature type="domain" description="Thioredoxin" evidence="5">
    <location>
        <begin position="50"/>
        <end position="166"/>
    </location>
</feature>
<dbReference type="PANTHER" id="PTHR45663">
    <property type="entry name" value="GEO12009P1"/>
    <property type="match status" value="1"/>
</dbReference>
<protein>
    <submittedName>
        <fullName evidence="6">Thioredoxin family protein</fullName>
    </submittedName>
</protein>
<evidence type="ECO:0000256" key="3">
    <source>
        <dbReference type="ARBA" id="ARBA00023284"/>
    </source>
</evidence>
<gene>
    <name evidence="6" type="ORF">OS242_07430</name>
</gene>
<dbReference type="EMBL" id="JAPMLT010000003">
    <property type="protein sequence ID" value="MCX7569793.1"/>
    <property type="molecule type" value="Genomic_DNA"/>
</dbReference>
<dbReference type="Gene3D" id="3.40.30.10">
    <property type="entry name" value="Glutaredoxin"/>
    <property type="match status" value="1"/>
</dbReference>
<keyword evidence="4" id="KW-1133">Transmembrane helix</keyword>
<dbReference type="RefSeq" id="WP_267151046.1">
    <property type="nucleotide sequence ID" value="NZ_JAPMLT010000003.1"/>
</dbReference>
<evidence type="ECO:0000256" key="2">
    <source>
        <dbReference type="ARBA" id="ARBA00023157"/>
    </source>
</evidence>
<keyword evidence="4" id="KW-0812">Transmembrane</keyword>
<keyword evidence="7" id="KW-1185">Reference proteome</keyword>
<sequence length="166" mass="19128">MSNKKQRNLDKRIEKEIRNQKAAARKKQLPWIFGSALVAIALIVGGFFMSTNYDDAQQANAAVQDYYKNKITPDQLETKIHNKEDVYAYFYQPSCAHCKISTPILMPLAEEMGKPVFPVNIERQQEPWDDYKIEGTPTLIHFKDGKEVDRIVGGTTQDVFRDFLQK</sequence>
<feature type="transmembrane region" description="Helical" evidence="4">
    <location>
        <begin position="29"/>
        <end position="49"/>
    </location>
</feature>
<reference evidence="6 7" key="1">
    <citation type="submission" date="2022-11" db="EMBL/GenBank/DDBJ databases">
        <title>Study of microbial diversity in lake waters.</title>
        <authorList>
            <person name="Zhang J."/>
        </authorList>
    </citation>
    <scope>NUCLEOTIDE SEQUENCE [LARGE SCALE GENOMIC DNA]</scope>
    <source>
        <strain evidence="6 7">DT12</strain>
    </source>
</reference>
<dbReference type="InterPro" id="IPR013766">
    <property type="entry name" value="Thioredoxin_domain"/>
</dbReference>
<accession>A0ABT3WYN7</accession>
<evidence type="ECO:0000259" key="5">
    <source>
        <dbReference type="PROSITE" id="PS51352"/>
    </source>
</evidence>